<feature type="transmembrane region" description="Helical" evidence="2">
    <location>
        <begin position="410"/>
        <end position="429"/>
    </location>
</feature>
<evidence type="ECO:0000256" key="2">
    <source>
        <dbReference type="SAM" id="Phobius"/>
    </source>
</evidence>
<feature type="transmembrane region" description="Helical" evidence="2">
    <location>
        <begin position="291"/>
        <end position="309"/>
    </location>
</feature>
<dbReference type="AlphaFoldDB" id="A0A2J6Q1P3"/>
<feature type="transmembrane region" description="Helical" evidence="2">
    <location>
        <begin position="159"/>
        <end position="181"/>
    </location>
</feature>
<dbReference type="PANTHER" id="PTHR23028">
    <property type="entry name" value="ACETYLTRANSFERASE"/>
    <property type="match status" value="1"/>
</dbReference>
<dbReference type="Pfam" id="PF01757">
    <property type="entry name" value="Acyl_transf_3"/>
    <property type="match status" value="1"/>
</dbReference>
<evidence type="ECO:0000313" key="5">
    <source>
        <dbReference type="Proteomes" id="UP000235672"/>
    </source>
</evidence>
<gene>
    <name evidence="4" type="ORF">NA56DRAFT_187104</name>
</gene>
<dbReference type="EMBL" id="KZ613486">
    <property type="protein sequence ID" value="PMD20193.1"/>
    <property type="molecule type" value="Genomic_DNA"/>
</dbReference>
<feature type="transmembrane region" description="Helical" evidence="2">
    <location>
        <begin position="459"/>
        <end position="475"/>
    </location>
</feature>
<reference evidence="4 5" key="1">
    <citation type="submission" date="2016-05" db="EMBL/GenBank/DDBJ databases">
        <title>A degradative enzymes factory behind the ericoid mycorrhizal symbiosis.</title>
        <authorList>
            <consortium name="DOE Joint Genome Institute"/>
            <person name="Martino E."/>
            <person name="Morin E."/>
            <person name="Grelet G."/>
            <person name="Kuo A."/>
            <person name="Kohler A."/>
            <person name="Daghino S."/>
            <person name="Barry K."/>
            <person name="Choi C."/>
            <person name="Cichocki N."/>
            <person name="Clum A."/>
            <person name="Copeland A."/>
            <person name="Hainaut M."/>
            <person name="Haridas S."/>
            <person name="Labutti K."/>
            <person name="Lindquist E."/>
            <person name="Lipzen A."/>
            <person name="Khouja H.-R."/>
            <person name="Murat C."/>
            <person name="Ohm R."/>
            <person name="Olson A."/>
            <person name="Spatafora J."/>
            <person name="Veneault-Fourrey C."/>
            <person name="Henrissat B."/>
            <person name="Grigoriev I."/>
            <person name="Martin F."/>
            <person name="Perotto S."/>
        </authorList>
    </citation>
    <scope>NUCLEOTIDE SEQUENCE [LARGE SCALE GENOMIC DNA]</scope>
    <source>
        <strain evidence="4 5">UAMH 7357</strain>
    </source>
</reference>
<organism evidence="4 5">
    <name type="scientific">Hyaloscypha hepaticicola</name>
    <dbReference type="NCBI Taxonomy" id="2082293"/>
    <lineage>
        <taxon>Eukaryota</taxon>
        <taxon>Fungi</taxon>
        <taxon>Dikarya</taxon>
        <taxon>Ascomycota</taxon>
        <taxon>Pezizomycotina</taxon>
        <taxon>Leotiomycetes</taxon>
        <taxon>Helotiales</taxon>
        <taxon>Hyaloscyphaceae</taxon>
        <taxon>Hyaloscypha</taxon>
    </lineage>
</organism>
<feature type="compositionally biased region" description="Low complexity" evidence="1">
    <location>
        <begin position="24"/>
        <end position="37"/>
    </location>
</feature>
<dbReference type="OrthoDB" id="5819582at2759"/>
<keyword evidence="5" id="KW-1185">Reference proteome</keyword>
<feature type="region of interest" description="Disordered" evidence="1">
    <location>
        <begin position="1"/>
        <end position="46"/>
    </location>
</feature>
<sequence>MEGMRGEEKRGLLRKESDADSIRSFASSSTLAATPTSPIEDDDKPSFLLEQDGEPSFCTTSLPPQPLPWRKTPLTFRGLTSLLLRLLLPVLVPLLPSFLHPHDPSKPPRRLHATSYLNGLRGVAALVVLHSHFLTNWFYPLRSGYLSSPENQYIMQLPILRLFYAGRASVAIFFVISGFVLSYKPLQLIRKGEQAKVLEVLGSSVFRRNIRLWVPITFGTAIAALLAFNNLYTPVPTRGELIPPVFPTWQEQMWHWYGDLSQFAFPWKGSGVDGNGAAGLVYNGHLWTIPIEFYGSIVVFVTVLGLSGVNRGNGGMRMLIGIGLVWYSLAHGRWDVSLFLGGVVLAEWSLITSPSSPGLPFHHRPTSRFPDFEDDNETRIDSLRLVRISKKFFAALSLLCRPAIRKLRPFTGPLNLFLLFVALFLLSYAGESPSPGHFHDFLVPSTPEVWEGVGLGREHFWLCIGALLLLFTLTNSTSLQSPFNSRLAQYLGDVSYSLYIVHGMVLFTLGTGLWERWTGLVGKEQWVDNGMGELVQVVVMAECKSGQWWKALLGCAVLNFVVVFWCADLFWRVVDGRMPRWGRCVEGLVSGKRRSSR</sequence>
<dbReference type="Proteomes" id="UP000235672">
    <property type="component" value="Unassembled WGS sequence"/>
</dbReference>
<name>A0A2J6Q1P3_9HELO</name>
<protein>
    <recommendedName>
        <fullName evidence="3">Acyltransferase 3 domain-containing protein</fullName>
    </recommendedName>
</protein>
<accession>A0A2J6Q1P3</accession>
<feature type="transmembrane region" description="Helical" evidence="2">
    <location>
        <begin position="548"/>
        <end position="571"/>
    </location>
</feature>
<evidence type="ECO:0000259" key="3">
    <source>
        <dbReference type="Pfam" id="PF01757"/>
    </source>
</evidence>
<evidence type="ECO:0000256" key="1">
    <source>
        <dbReference type="SAM" id="MobiDB-lite"/>
    </source>
</evidence>
<proteinExistence type="predicted"/>
<feature type="compositionally biased region" description="Basic and acidic residues" evidence="1">
    <location>
        <begin position="1"/>
        <end position="21"/>
    </location>
</feature>
<feature type="transmembrane region" description="Helical" evidence="2">
    <location>
        <begin position="212"/>
        <end position="232"/>
    </location>
</feature>
<feature type="transmembrane region" description="Helical" evidence="2">
    <location>
        <begin position="120"/>
        <end position="139"/>
    </location>
</feature>
<feature type="transmembrane region" description="Helical" evidence="2">
    <location>
        <begin position="496"/>
        <end position="514"/>
    </location>
</feature>
<dbReference type="PANTHER" id="PTHR23028:SF134">
    <property type="entry name" value="PUTATIVE (AFU_ORTHOLOGUE AFUA_4G08520)-RELATED"/>
    <property type="match status" value="1"/>
</dbReference>
<dbReference type="GO" id="GO:0016747">
    <property type="term" value="F:acyltransferase activity, transferring groups other than amino-acyl groups"/>
    <property type="evidence" value="ECO:0007669"/>
    <property type="project" value="InterPro"/>
</dbReference>
<dbReference type="InterPro" id="IPR002656">
    <property type="entry name" value="Acyl_transf_3_dom"/>
</dbReference>
<evidence type="ECO:0000313" key="4">
    <source>
        <dbReference type="EMBL" id="PMD20193.1"/>
    </source>
</evidence>
<keyword evidence="2" id="KW-0472">Membrane</keyword>
<keyword evidence="2" id="KW-0812">Transmembrane</keyword>
<dbReference type="InterPro" id="IPR050879">
    <property type="entry name" value="Acyltransferase_3"/>
</dbReference>
<feature type="domain" description="Acyltransferase 3" evidence="3">
    <location>
        <begin position="116"/>
        <end position="516"/>
    </location>
</feature>
<keyword evidence="2" id="KW-1133">Transmembrane helix</keyword>